<dbReference type="AlphaFoldDB" id="A0A843YRF9"/>
<comment type="caution">
    <text evidence="1">The sequence shown here is derived from an EMBL/GenBank/DDBJ whole genome shotgun (WGS) entry which is preliminary data.</text>
</comment>
<dbReference type="OrthoDB" id="944647at2"/>
<protein>
    <recommendedName>
        <fullName evidence="3">Antirestriction protein ArdA</fullName>
    </recommendedName>
</protein>
<accession>A0A843YRF9</accession>
<gene>
    <name evidence="1" type="ORF">GEV47_16805</name>
</gene>
<dbReference type="Proteomes" id="UP000451565">
    <property type="component" value="Unassembled WGS sequence"/>
</dbReference>
<dbReference type="InterPro" id="IPR041893">
    <property type="entry name" value="ArdA_dom3"/>
</dbReference>
<name>A0A843YRF9_9BURK</name>
<dbReference type="EMBL" id="WINI01000009">
    <property type="protein sequence ID" value="MQR02339.1"/>
    <property type="molecule type" value="Genomic_DNA"/>
</dbReference>
<proteinExistence type="predicted"/>
<dbReference type="Pfam" id="PF07275">
    <property type="entry name" value="ArdA"/>
    <property type="match status" value="1"/>
</dbReference>
<evidence type="ECO:0000313" key="2">
    <source>
        <dbReference type="Proteomes" id="UP000451565"/>
    </source>
</evidence>
<sequence>MTCYAQPTYYAQPYNITVDGFFFEDYEEYETKAAALRDSFGYPVEEFEIQYISGNDGELFDACSISQGSLHLWFEQIIDLDIEQQAALFYLCNNGHSLTEALQKIDDVCLSTCSLSDAASEFFDECYLQDLPSAISMYIDYDAFARDQELNGYMSEFCYVGKTYTCTNATEY</sequence>
<dbReference type="InterPro" id="IPR009899">
    <property type="entry name" value="ArdA"/>
</dbReference>
<evidence type="ECO:0000313" key="1">
    <source>
        <dbReference type="EMBL" id="MQR02339.1"/>
    </source>
</evidence>
<dbReference type="RefSeq" id="WP_153235969.1">
    <property type="nucleotide sequence ID" value="NZ_WINI01000009.1"/>
</dbReference>
<dbReference type="Gene3D" id="1.10.10.1190">
    <property type="entry name" value="Antirestriction protein ArdA, domain 3"/>
    <property type="match status" value="1"/>
</dbReference>
<organism evidence="1 2">
    <name type="scientific">Glaciimonas soli</name>
    <dbReference type="NCBI Taxonomy" id="2590999"/>
    <lineage>
        <taxon>Bacteria</taxon>
        <taxon>Pseudomonadati</taxon>
        <taxon>Pseudomonadota</taxon>
        <taxon>Betaproteobacteria</taxon>
        <taxon>Burkholderiales</taxon>
        <taxon>Oxalobacteraceae</taxon>
        <taxon>Glaciimonas</taxon>
    </lineage>
</organism>
<reference evidence="1 2" key="1">
    <citation type="submission" date="2019-10" db="EMBL/GenBank/DDBJ databases">
        <title>Glaciimonas soli sp. nov., a psychrophilic bacterium isolated from the forest soil of a high elevation mountain in Taiwan.</title>
        <authorList>
            <person name="Wang L.-T."/>
            <person name="Shieh W.Y."/>
        </authorList>
    </citation>
    <scope>NUCLEOTIDE SEQUENCE [LARGE SCALE GENOMIC DNA]</scope>
    <source>
        <strain evidence="1 2">GS1</strain>
    </source>
</reference>
<keyword evidence="2" id="KW-1185">Reference proteome</keyword>
<evidence type="ECO:0008006" key="3">
    <source>
        <dbReference type="Google" id="ProtNLM"/>
    </source>
</evidence>